<feature type="domain" description="N-acetyltransferase" evidence="1">
    <location>
        <begin position="1"/>
        <end position="119"/>
    </location>
</feature>
<dbReference type="InterPro" id="IPR000182">
    <property type="entry name" value="GNAT_dom"/>
</dbReference>
<dbReference type="AlphaFoldDB" id="A0A370DF07"/>
<protein>
    <recommendedName>
        <fullName evidence="1">N-acetyltransferase domain-containing protein</fullName>
    </recommendedName>
</protein>
<dbReference type="InterPro" id="IPR016181">
    <property type="entry name" value="Acyl_CoA_acyltransferase"/>
</dbReference>
<dbReference type="SUPFAM" id="SSF55729">
    <property type="entry name" value="Acyl-CoA N-acyltransferases (Nat)"/>
    <property type="match status" value="1"/>
</dbReference>
<evidence type="ECO:0000313" key="2">
    <source>
        <dbReference type="EMBL" id="RDH82756.1"/>
    </source>
</evidence>
<dbReference type="Pfam" id="PF13508">
    <property type="entry name" value="Acetyltransf_7"/>
    <property type="match status" value="1"/>
</dbReference>
<dbReference type="Gene3D" id="3.40.630.30">
    <property type="match status" value="1"/>
</dbReference>
<keyword evidence="3" id="KW-1185">Reference proteome</keyword>
<dbReference type="PROSITE" id="PS51186">
    <property type="entry name" value="GNAT"/>
    <property type="match status" value="1"/>
</dbReference>
<accession>A0A370DF07</accession>
<dbReference type="GO" id="GO:0016747">
    <property type="term" value="F:acyltransferase activity, transferring groups other than amino-acyl groups"/>
    <property type="evidence" value="ECO:0007669"/>
    <property type="project" value="InterPro"/>
</dbReference>
<dbReference type="CDD" id="cd04301">
    <property type="entry name" value="NAT_SF"/>
    <property type="match status" value="1"/>
</dbReference>
<proteinExistence type="predicted"/>
<comment type="caution">
    <text evidence="2">The sequence shown here is derived from an EMBL/GenBank/DDBJ whole genome shotgun (WGS) entry which is preliminary data.</text>
</comment>
<dbReference type="EMBL" id="QFXC01000011">
    <property type="protein sequence ID" value="RDH82756.1"/>
    <property type="molecule type" value="Genomic_DNA"/>
</dbReference>
<gene>
    <name evidence="2" type="ORF">DIZ80_10790</name>
</gene>
<sequence length="119" mass="13511">MRAQAPKGDFIYIATLNNVIVAALRLHPVNNFYLLRSMCVSADMRRTGIGSALLKHIQPQLSDLQCYSFPYTHLSDFYSAANFISYDVDSAPEAISDKFNRYLKNGKKICLMKHRHNPA</sequence>
<dbReference type="Proteomes" id="UP000254266">
    <property type="component" value="Unassembled WGS sequence"/>
</dbReference>
<organism evidence="2 3">
    <name type="scientific">endosymbiont of Galathealinum brachiosum</name>
    <dbReference type="NCBI Taxonomy" id="2200906"/>
    <lineage>
        <taxon>Bacteria</taxon>
        <taxon>Pseudomonadati</taxon>
        <taxon>Pseudomonadota</taxon>
        <taxon>Gammaproteobacteria</taxon>
        <taxon>sulfur-oxidizing symbionts</taxon>
    </lineage>
</organism>
<evidence type="ECO:0000313" key="3">
    <source>
        <dbReference type="Proteomes" id="UP000254266"/>
    </source>
</evidence>
<reference evidence="2 3" key="1">
    <citation type="journal article" date="2018" name="ISME J.">
        <title>Endosymbiont genomes yield clues of tubeworm success.</title>
        <authorList>
            <person name="Li Y."/>
            <person name="Liles M.R."/>
            <person name="Halanych K.M."/>
        </authorList>
    </citation>
    <scope>NUCLEOTIDE SEQUENCE [LARGE SCALE GENOMIC DNA]</scope>
    <source>
        <strain evidence="2">A1464</strain>
    </source>
</reference>
<evidence type="ECO:0000259" key="1">
    <source>
        <dbReference type="PROSITE" id="PS51186"/>
    </source>
</evidence>
<name>A0A370DF07_9GAMM</name>